<name>A0A7J3M2T2_ARCFL</name>
<gene>
    <name evidence="1" type="ORF">ENT52_05815</name>
</gene>
<comment type="caution">
    <text evidence="1">The sequence shown here is derived from an EMBL/GenBank/DDBJ whole genome shotgun (WGS) entry which is preliminary data.</text>
</comment>
<dbReference type="AlphaFoldDB" id="A0A7J3M2T2"/>
<protein>
    <submittedName>
        <fullName evidence="1">Uncharacterized protein</fullName>
    </submittedName>
</protein>
<evidence type="ECO:0000313" key="1">
    <source>
        <dbReference type="EMBL" id="HGT83226.1"/>
    </source>
</evidence>
<sequence>MREEKIVQKWRIIKISRSKPSLAFRILEKIPKEFEEEIRKIAFEYGLEKGKEAKNLKLSFAEIAKFISMFSGTQVEVQESIAIFYPCPVNSLELIKLSPACKGFLEGFFKAFNLNVEVSTNCGEKCRVEVRLRTHP</sequence>
<organism evidence="1">
    <name type="scientific">Archaeoglobus fulgidus</name>
    <dbReference type="NCBI Taxonomy" id="2234"/>
    <lineage>
        <taxon>Archaea</taxon>
        <taxon>Methanobacteriati</taxon>
        <taxon>Methanobacteriota</taxon>
        <taxon>Archaeoglobi</taxon>
        <taxon>Archaeoglobales</taxon>
        <taxon>Archaeoglobaceae</taxon>
        <taxon>Archaeoglobus</taxon>
    </lineage>
</organism>
<proteinExistence type="predicted"/>
<reference evidence="1" key="1">
    <citation type="journal article" date="2020" name="mSystems">
        <title>Genome- and Community-Level Interaction Insights into Carbon Utilization and Element Cycling Functions of Hydrothermarchaeota in Hydrothermal Sediment.</title>
        <authorList>
            <person name="Zhou Z."/>
            <person name="Liu Y."/>
            <person name="Xu W."/>
            <person name="Pan J."/>
            <person name="Luo Z.H."/>
            <person name="Li M."/>
        </authorList>
    </citation>
    <scope>NUCLEOTIDE SEQUENCE [LARGE SCALE GENOMIC DNA]</scope>
    <source>
        <strain evidence="1">SpSt-587</strain>
    </source>
</reference>
<accession>A0A7J3M2T2</accession>
<dbReference type="EMBL" id="DSYZ01000110">
    <property type="protein sequence ID" value="HGT83226.1"/>
    <property type="molecule type" value="Genomic_DNA"/>
</dbReference>